<dbReference type="RefSeq" id="WP_084115368.1">
    <property type="nucleotide sequence ID" value="NZ_FWXH01000005.1"/>
</dbReference>
<accession>A0A1W1XGY1</accession>
<name>A0A1W1XGY1_9CLOT</name>
<evidence type="ECO:0000313" key="1">
    <source>
        <dbReference type="EMBL" id="SMC23253.1"/>
    </source>
</evidence>
<evidence type="ECO:0000313" key="2">
    <source>
        <dbReference type="Proteomes" id="UP000192468"/>
    </source>
</evidence>
<dbReference type="OrthoDB" id="1708171at2"/>
<gene>
    <name evidence="1" type="ORF">SAMN02745134_01838</name>
</gene>
<organism evidence="1 2">
    <name type="scientific">Clostridium acidisoli DSM 12555</name>
    <dbReference type="NCBI Taxonomy" id="1121291"/>
    <lineage>
        <taxon>Bacteria</taxon>
        <taxon>Bacillati</taxon>
        <taxon>Bacillota</taxon>
        <taxon>Clostridia</taxon>
        <taxon>Eubacteriales</taxon>
        <taxon>Clostridiaceae</taxon>
        <taxon>Clostridium</taxon>
    </lineage>
</organism>
<proteinExistence type="predicted"/>
<protein>
    <submittedName>
        <fullName evidence="1">Uncharacterized protein</fullName>
    </submittedName>
</protein>
<keyword evidence="2" id="KW-1185">Reference proteome</keyword>
<dbReference type="EMBL" id="FWXH01000005">
    <property type="protein sequence ID" value="SMC23253.1"/>
    <property type="molecule type" value="Genomic_DNA"/>
</dbReference>
<dbReference type="Proteomes" id="UP000192468">
    <property type="component" value="Unassembled WGS sequence"/>
</dbReference>
<sequence length="104" mass="12058">MENEMLLKSIENLLDKKLQPTNERLDKMDAKISGMNAKIVGMDAKVVEMDAKLVEIQATQKEMKLTQETIMKFITQADSEFMKLEEKTRDIEKIKRVINISNVR</sequence>
<dbReference type="AlphaFoldDB" id="A0A1W1XGY1"/>
<reference evidence="1 2" key="1">
    <citation type="submission" date="2017-04" db="EMBL/GenBank/DDBJ databases">
        <authorList>
            <person name="Afonso C.L."/>
            <person name="Miller P.J."/>
            <person name="Scott M.A."/>
            <person name="Spackman E."/>
            <person name="Goraichik I."/>
            <person name="Dimitrov K.M."/>
            <person name="Suarez D.L."/>
            <person name="Swayne D.E."/>
        </authorList>
    </citation>
    <scope>NUCLEOTIDE SEQUENCE [LARGE SCALE GENOMIC DNA]</scope>
    <source>
        <strain evidence="1 2">DSM 12555</strain>
    </source>
</reference>
<dbReference type="STRING" id="1121291.SAMN02745134_01838"/>